<gene>
    <name evidence="1" type="ORF">SAMN05216381_0047</name>
</gene>
<proteinExistence type="predicted"/>
<dbReference type="AlphaFoldDB" id="A0A1G7G6U9"/>
<evidence type="ECO:0000313" key="2">
    <source>
        <dbReference type="Proteomes" id="UP000243378"/>
    </source>
</evidence>
<dbReference type="EMBL" id="FNBM01000001">
    <property type="protein sequence ID" value="SDE83858.1"/>
    <property type="molecule type" value="Genomic_DNA"/>
</dbReference>
<organism evidence="1 2">
    <name type="scientific">Phytopseudomonas seleniipraecipitans</name>
    <dbReference type="NCBI Taxonomy" id="640205"/>
    <lineage>
        <taxon>Bacteria</taxon>
        <taxon>Pseudomonadati</taxon>
        <taxon>Pseudomonadota</taxon>
        <taxon>Gammaproteobacteria</taxon>
        <taxon>Pseudomonadales</taxon>
        <taxon>Pseudomonadaceae</taxon>
        <taxon>Phytopseudomonas</taxon>
    </lineage>
</organism>
<protein>
    <submittedName>
        <fullName evidence="1">Uncharacterized protein</fullName>
    </submittedName>
</protein>
<sequence length="81" mass="9098">MLDSQLRFFITLGALHAPETKKAYQSISLFNNCRICPAVTHLKHKIPHRHHRAAGNQAENQQQAADTGAFAFFEELLGVQL</sequence>
<accession>A0A1G7G6U9</accession>
<evidence type="ECO:0000313" key="1">
    <source>
        <dbReference type="EMBL" id="SDE83858.1"/>
    </source>
</evidence>
<dbReference type="Proteomes" id="UP000243378">
    <property type="component" value="Unassembled WGS sequence"/>
</dbReference>
<reference evidence="1 2" key="1">
    <citation type="submission" date="2016-10" db="EMBL/GenBank/DDBJ databases">
        <authorList>
            <person name="de Groot N.N."/>
        </authorList>
    </citation>
    <scope>NUCLEOTIDE SEQUENCE [LARGE SCALE GENOMIC DNA]</scope>
    <source>
        <strain evidence="1 2">LMG 25475</strain>
    </source>
</reference>
<name>A0A1G7G6U9_9GAMM</name>